<feature type="transmembrane region" description="Helical" evidence="1">
    <location>
        <begin position="626"/>
        <end position="643"/>
    </location>
</feature>
<sequence length="693" mass="76484">MYWLLTLGVLSAATAPTNAASYNPWSDFTNKISSSLERVLDVDALGPHSNVSHICVNATRQYLINLDLEELWAMKMFDATGRPDSGVLRGGFSFLGYYSECIQAVPEPLESHYQPPFVSSYCLATINTAGAELKPSVHLPKDIMRMAVASQFARVGLCVPSLCSPEDVKEIMTMTLTSLVSGSSVVSTSCSETGKRLSSDSKAVVMSGALLFFVALALCGSFYHFSRDTCGASSMESRSEHTQSASTDPLVVPKKPSESTIARVLMSFSLLANGKKILHVGKASEGISSIHGLRMWSMLWIIFGHSYSFAQQWVTYRNTEDMKAIPADIISQGIANGTLSVDTFFFISGLLIVYVAFTKMDQCAGKLNLLSFYLHRYWRMTPLMMVAIGICANVLPYLAGGPRWTEAISMYDSTCRSNWWLNALYLHNFVNTPQMCLNHTWFSAVDMQFYIISPVILLVLYKNRLFGLILIALLGLTSMAATAIITAVNNYPAMPYISNLVPIDIMNGYMANVYIKPYCRIGPYLVGMLTGYVIHQSNGRLYFSRRSVVLGWIAATLGMLIVLYAMWNPNTGRSLPSIAVAALYGACSRTLWAIGLSWIVLACLSGNGGFVNSVLSFRGLIPFSRLTYSAYIIHPIIMAVFYGSRETVYDYSPSLLTYFALGNIVITYGLSFVMSLLFEAPLIGLERVLFHRK</sequence>
<feature type="transmembrane region" description="Helical" evidence="1">
    <location>
        <begin position="655"/>
        <end position="678"/>
    </location>
</feature>
<dbReference type="SMART" id="SM00703">
    <property type="entry name" value="NRF"/>
    <property type="match status" value="1"/>
</dbReference>
<evidence type="ECO:0000259" key="3">
    <source>
        <dbReference type="SMART" id="SM00703"/>
    </source>
</evidence>
<feature type="transmembrane region" description="Helical" evidence="1">
    <location>
        <begin position="377"/>
        <end position="399"/>
    </location>
</feature>
<keyword evidence="1" id="KW-0472">Membrane</keyword>
<gene>
    <name evidence="5" type="primary">LOC100904660</name>
</gene>
<name>A0AAJ7L5H6_9ACAR</name>
<dbReference type="InterPro" id="IPR052728">
    <property type="entry name" value="O2_lipid_transport_reg"/>
</dbReference>
<dbReference type="PANTHER" id="PTHR11161:SF69">
    <property type="entry name" value="NOSE RESISTANT TO FLUOXETINE PROTEIN 6-LIKE PROTEIN"/>
    <property type="match status" value="1"/>
</dbReference>
<feature type="transmembrane region" description="Helical" evidence="1">
    <location>
        <begin position="468"/>
        <end position="488"/>
    </location>
</feature>
<dbReference type="Pfam" id="PF01757">
    <property type="entry name" value="Acyl_transf_3"/>
    <property type="match status" value="1"/>
</dbReference>
<accession>A0AAJ7L5H6</accession>
<feature type="transmembrane region" description="Helical" evidence="1">
    <location>
        <begin position="295"/>
        <end position="314"/>
    </location>
</feature>
<keyword evidence="4" id="KW-1185">Reference proteome</keyword>
<organism evidence="4 5">
    <name type="scientific">Galendromus occidentalis</name>
    <name type="common">western predatory mite</name>
    <dbReference type="NCBI Taxonomy" id="34638"/>
    <lineage>
        <taxon>Eukaryota</taxon>
        <taxon>Metazoa</taxon>
        <taxon>Ecdysozoa</taxon>
        <taxon>Arthropoda</taxon>
        <taxon>Chelicerata</taxon>
        <taxon>Arachnida</taxon>
        <taxon>Acari</taxon>
        <taxon>Parasitiformes</taxon>
        <taxon>Mesostigmata</taxon>
        <taxon>Gamasina</taxon>
        <taxon>Phytoseioidea</taxon>
        <taxon>Phytoseiidae</taxon>
        <taxon>Typhlodrominae</taxon>
        <taxon>Galendromus</taxon>
    </lineage>
</organism>
<dbReference type="GO" id="GO:0016747">
    <property type="term" value="F:acyltransferase activity, transferring groups other than amino-acyl groups"/>
    <property type="evidence" value="ECO:0007669"/>
    <property type="project" value="InterPro"/>
</dbReference>
<evidence type="ECO:0000256" key="2">
    <source>
        <dbReference type="SAM" id="SignalP"/>
    </source>
</evidence>
<dbReference type="Pfam" id="PF20146">
    <property type="entry name" value="NRF"/>
    <property type="match status" value="1"/>
</dbReference>
<dbReference type="GeneID" id="100904660"/>
<feature type="transmembrane region" description="Helical" evidence="1">
    <location>
        <begin position="441"/>
        <end position="461"/>
    </location>
</feature>
<evidence type="ECO:0000313" key="4">
    <source>
        <dbReference type="Proteomes" id="UP000694867"/>
    </source>
</evidence>
<feature type="transmembrane region" description="Helical" evidence="1">
    <location>
        <begin position="547"/>
        <end position="567"/>
    </location>
</feature>
<keyword evidence="2" id="KW-0732">Signal</keyword>
<keyword evidence="1" id="KW-0812">Transmembrane</keyword>
<dbReference type="Proteomes" id="UP000694867">
    <property type="component" value="Unplaced"/>
</dbReference>
<dbReference type="InterPro" id="IPR006621">
    <property type="entry name" value="Nose-resist-to-fluoxetine_N"/>
</dbReference>
<feature type="chain" id="PRO_5042510845" evidence="2">
    <location>
        <begin position="20"/>
        <end position="693"/>
    </location>
</feature>
<feature type="domain" description="Nose resistant-to-fluoxetine protein N-terminal" evidence="3">
    <location>
        <begin position="52"/>
        <end position="192"/>
    </location>
</feature>
<feature type="transmembrane region" description="Helical" evidence="1">
    <location>
        <begin position="334"/>
        <end position="357"/>
    </location>
</feature>
<dbReference type="InterPro" id="IPR002656">
    <property type="entry name" value="Acyl_transf_3_dom"/>
</dbReference>
<dbReference type="AlphaFoldDB" id="A0AAJ7L5H6"/>
<dbReference type="KEGG" id="goe:100904660"/>
<keyword evidence="1" id="KW-1133">Transmembrane helix</keyword>
<feature type="signal peptide" evidence="2">
    <location>
        <begin position="1"/>
        <end position="19"/>
    </location>
</feature>
<proteinExistence type="predicted"/>
<dbReference type="RefSeq" id="XP_018495054.2">
    <property type="nucleotide sequence ID" value="XM_018639538.2"/>
</dbReference>
<feature type="transmembrane region" description="Helical" evidence="1">
    <location>
        <begin position="203"/>
        <end position="225"/>
    </location>
</feature>
<feature type="transmembrane region" description="Helical" evidence="1">
    <location>
        <begin position="591"/>
        <end position="614"/>
    </location>
</feature>
<reference evidence="5" key="1">
    <citation type="submission" date="2025-08" db="UniProtKB">
        <authorList>
            <consortium name="RefSeq"/>
        </authorList>
    </citation>
    <scope>IDENTIFICATION</scope>
</reference>
<protein>
    <submittedName>
        <fullName evidence="5">Nose resistant to fluoxetine protein 6</fullName>
    </submittedName>
</protein>
<evidence type="ECO:0000256" key="1">
    <source>
        <dbReference type="SAM" id="Phobius"/>
    </source>
</evidence>
<feature type="transmembrane region" description="Helical" evidence="1">
    <location>
        <begin position="515"/>
        <end position="535"/>
    </location>
</feature>
<dbReference type="PANTHER" id="PTHR11161">
    <property type="entry name" value="O-ACYLTRANSFERASE"/>
    <property type="match status" value="1"/>
</dbReference>
<evidence type="ECO:0000313" key="5">
    <source>
        <dbReference type="RefSeq" id="XP_018495054.2"/>
    </source>
</evidence>